<dbReference type="EMBL" id="AP018227">
    <property type="protein sequence ID" value="BAY81715.1"/>
    <property type="molecule type" value="Genomic_DNA"/>
</dbReference>
<gene>
    <name evidence="1" type="ORF">NIES267_11920</name>
</gene>
<protein>
    <recommendedName>
        <fullName evidence="3">RNHCP domain-containing protein</fullName>
    </recommendedName>
</protein>
<accession>A0A1Z4LKH6</accession>
<organism evidence="1 2">
    <name type="scientific">Calothrix parasitica NIES-267</name>
    <dbReference type="NCBI Taxonomy" id="1973488"/>
    <lineage>
        <taxon>Bacteria</taxon>
        <taxon>Bacillati</taxon>
        <taxon>Cyanobacteriota</taxon>
        <taxon>Cyanophyceae</taxon>
        <taxon>Nostocales</taxon>
        <taxon>Calotrichaceae</taxon>
        <taxon>Calothrix</taxon>
    </lineage>
</organism>
<name>A0A1Z4LKH6_9CYAN</name>
<evidence type="ECO:0000313" key="1">
    <source>
        <dbReference type="EMBL" id="BAY81715.1"/>
    </source>
</evidence>
<dbReference type="OrthoDB" id="489165at2"/>
<evidence type="ECO:0000313" key="2">
    <source>
        <dbReference type="Proteomes" id="UP000218418"/>
    </source>
</evidence>
<sequence length="71" mass="8026">MNERRPRSSNPRENPCHICGYQEFSWGDSVGGQRGPVYFRPEGGWPGSGQQLYTRKCAKCGNVQFFADVNN</sequence>
<keyword evidence="2" id="KW-1185">Reference proteome</keyword>
<proteinExistence type="predicted"/>
<dbReference type="Proteomes" id="UP000218418">
    <property type="component" value="Chromosome"/>
</dbReference>
<evidence type="ECO:0008006" key="3">
    <source>
        <dbReference type="Google" id="ProtNLM"/>
    </source>
</evidence>
<dbReference type="AlphaFoldDB" id="A0A1Z4LKH6"/>
<reference evidence="1 2" key="1">
    <citation type="submission" date="2017-06" db="EMBL/GenBank/DDBJ databases">
        <title>Genome sequencing of cyanobaciteial culture collection at National Institute for Environmental Studies (NIES).</title>
        <authorList>
            <person name="Hirose Y."/>
            <person name="Shimura Y."/>
            <person name="Fujisawa T."/>
            <person name="Nakamura Y."/>
            <person name="Kawachi M."/>
        </authorList>
    </citation>
    <scope>NUCLEOTIDE SEQUENCE [LARGE SCALE GENOMIC DNA]</scope>
    <source>
        <strain evidence="1 2">NIES-267</strain>
    </source>
</reference>